<reference evidence="3" key="1">
    <citation type="journal article" date="2020" name="mSystems">
        <title>Genome- and Community-Level Interaction Insights into Carbon Utilization and Element Cycling Functions of Hydrothermarchaeota in Hydrothermal Sediment.</title>
        <authorList>
            <person name="Zhou Z."/>
            <person name="Liu Y."/>
            <person name="Xu W."/>
            <person name="Pan J."/>
            <person name="Luo Z.H."/>
            <person name="Li M."/>
        </authorList>
    </citation>
    <scope>NUCLEOTIDE SEQUENCE [LARGE SCALE GENOMIC DNA]</scope>
    <source>
        <strain evidence="3">HyVt-503</strain>
    </source>
</reference>
<dbReference type="InterPro" id="IPR011856">
    <property type="entry name" value="tRNA_endonuc-like_dom_sf"/>
</dbReference>
<dbReference type="Pfam" id="PF02021">
    <property type="entry name" value="UPF0102"/>
    <property type="match status" value="1"/>
</dbReference>
<comment type="similarity">
    <text evidence="1 2">Belongs to the UPF0102 family.</text>
</comment>
<name>A0A7V2WS77_9BACT</name>
<dbReference type="AlphaFoldDB" id="A0A7V2WS77"/>
<dbReference type="CDD" id="cd20736">
    <property type="entry name" value="PoNe_Nuclease"/>
    <property type="match status" value="1"/>
</dbReference>
<dbReference type="NCBIfam" id="NF009150">
    <property type="entry name" value="PRK12497.1-3"/>
    <property type="match status" value="1"/>
</dbReference>
<dbReference type="InterPro" id="IPR011335">
    <property type="entry name" value="Restrct_endonuc-II-like"/>
</dbReference>
<dbReference type="PANTHER" id="PTHR34039:SF1">
    <property type="entry name" value="UPF0102 PROTEIN YRAN"/>
    <property type="match status" value="1"/>
</dbReference>
<dbReference type="EMBL" id="DRND01000061">
    <property type="protein sequence ID" value="HFC46379.1"/>
    <property type="molecule type" value="Genomic_DNA"/>
</dbReference>
<dbReference type="NCBIfam" id="NF009154">
    <property type="entry name" value="PRK12497.3-3"/>
    <property type="match status" value="1"/>
</dbReference>
<dbReference type="GO" id="GO:0003676">
    <property type="term" value="F:nucleic acid binding"/>
    <property type="evidence" value="ECO:0007669"/>
    <property type="project" value="InterPro"/>
</dbReference>
<dbReference type="InterPro" id="IPR003509">
    <property type="entry name" value="UPF0102_YraN-like"/>
</dbReference>
<dbReference type="Proteomes" id="UP000885797">
    <property type="component" value="Unassembled WGS sequence"/>
</dbReference>
<dbReference type="HAMAP" id="MF_00048">
    <property type="entry name" value="UPF0102"/>
    <property type="match status" value="1"/>
</dbReference>
<evidence type="ECO:0000256" key="2">
    <source>
        <dbReference type="HAMAP-Rule" id="MF_00048"/>
    </source>
</evidence>
<sequence>MAKRDRARARALGALGEDIATSFFKDRGYDILERNYRVPVGEIDLICKKGDLIVFVEVKTRSTNGFGGIKEAITPWKIERIKKAAMWYIMREGERGYDYRFDCVFIRKEGDRVDIEHIAAAFGS</sequence>
<gene>
    <name evidence="3" type="ORF">ENJ63_00680</name>
</gene>
<evidence type="ECO:0000256" key="1">
    <source>
        <dbReference type="ARBA" id="ARBA00006738"/>
    </source>
</evidence>
<comment type="caution">
    <text evidence="3">The sequence shown here is derived from an EMBL/GenBank/DDBJ whole genome shotgun (WGS) entry which is preliminary data.</text>
</comment>
<dbReference type="PANTHER" id="PTHR34039">
    <property type="entry name" value="UPF0102 PROTEIN YRAN"/>
    <property type="match status" value="1"/>
</dbReference>
<dbReference type="Gene3D" id="3.40.1350.10">
    <property type="match status" value="1"/>
</dbReference>
<accession>A0A7V2WS77</accession>
<proteinExistence type="inferred from homology"/>
<organism evidence="3">
    <name type="scientific">Dissulfuribacter thermophilus</name>
    <dbReference type="NCBI Taxonomy" id="1156395"/>
    <lineage>
        <taxon>Bacteria</taxon>
        <taxon>Pseudomonadati</taxon>
        <taxon>Thermodesulfobacteriota</taxon>
        <taxon>Dissulfuribacteria</taxon>
        <taxon>Dissulfuribacterales</taxon>
        <taxon>Dissulfuribacteraceae</taxon>
        <taxon>Dissulfuribacter</taxon>
    </lineage>
</organism>
<dbReference type="NCBIfam" id="TIGR00252">
    <property type="entry name" value="YraN family protein"/>
    <property type="match status" value="1"/>
</dbReference>
<dbReference type="SUPFAM" id="SSF52980">
    <property type="entry name" value="Restriction endonuclease-like"/>
    <property type="match status" value="1"/>
</dbReference>
<evidence type="ECO:0000313" key="3">
    <source>
        <dbReference type="EMBL" id="HFC46379.1"/>
    </source>
</evidence>
<protein>
    <recommendedName>
        <fullName evidence="2">UPF0102 protein ENJ63_00680</fullName>
    </recommendedName>
</protein>